<comment type="caution">
    <text evidence="1">The sequence shown here is derived from an EMBL/GenBank/DDBJ whole genome shotgun (WGS) entry which is preliminary data.</text>
</comment>
<reference evidence="1 2" key="1">
    <citation type="submission" date="2020-01" db="EMBL/GenBank/DDBJ databases">
        <title>Identification and distribution of gene clusters putatively required for synthesis of sphingolipid metabolism inhibitors in phylogenetically diverse species of the filamentous fungus Fusarium.</title>
        <authorList>
            <person name="Kim H.-S."/>
            <person name="Busman M."/>
            <person name="Brown D.W."/>
            <person name="Divon H."/>
            <person name="Uhlig S."/>
            <person name="Proctor R.H."/>
        </authorList>
    </citation>
    <scope>NUCLEOTIDE SEQUENCE [LARGE SCALE GENOMIC DNA]</scope>
    <source>
        <strain evidence="1 2">NRRL 13308</strain>
    </source>
</reference>
<dbReference type="OrthoDB" id="5106179at2759"/>
<dbReference type="Proteomes" id="UP000536711">
    <property type="component" value="Unassembled WGS sequence"/>
</dbReference>
<organism evidence="1 2">
    <name type="scientific">Fusarium acutatum</name>
    <dbReference type="NCBI Taxonomy" id="78861"/>
    <lineage>
        <taxon>Eukaryota</taxon>
        <taxon>Fungi</taxon>
        <taxon>Dikarya</taxon>
        <taxon>Ascomycota</taxon>
        <taxon>Pezizomycotina</taxon>
        <taxon>Sordariomycetes</taxon>
        <taxon>Hypocreomycetidae</taxon>
        <taxon>Hypocreales</taxon>
        <taxon>Nectriaceae</taxon>
        <taxon>Fusarium</taxon>
        <taxon>Fusarium fujikuroi species complex</taxon>
    </lineage>
</organism>
<proteinExistence type="predicted"/>
<evidence type="ECO:0000313" key="2">
    <source>
        <dbReference type="Proteomes" id="UP000536711"/>
    </source>
</evidence>
<dbReference type="AlphaFoldDB" id="A0A8H4JSB6"/>
<evidence type="ECO:0000313" key="1">
    <source>
        <dbReference type="EMBL" id="KAF4436684.1"/>
    </source>
</evidence>
<dbReference type="EMBL" id="JAADJF010000141">
    <property type="protein sequence ID" value="KAF4436684.1"/>
    <property type="molecule type" value="Genomic_DNA"/>
</dbReference>
<protein>
    <submittedName>
        <fullName evidence="1">Uncharacterized protein</fullName>
    </submittedName>
</protein>
<name>A0A8H4JSB6_9HYPO</name>
<accession>A0A8H4JSB6</accession>
<gene>
    <name evidence="1" type="ORF">FACUT_6279</name>
</gene>
<sequence length="169" mass="19425">MRSDYDITNLMYGADTAAELDIYRGEPKPALNPCFWTLSCTVGLLCPIAGLRRAEMEFKVNSYEDYTEDTFSIWLIDHGKLQAHLQNLKNLKLLVIRGDTYPPRANEVFGHPSYYRSSFANQEYFQTAKDHPELASFVEGNNEPTLAWKHAHLYRMLEYKELPKGVAKA</sequence>
<keyword evidence="2" id="KW-1185">Reference proteome</keyword>